<evidence type="ECO:0000313" key="7">
    <source>
        <dbReference type="Proteomes" id="UP001218218"/>
    </source>
</evidence>
<dbReference type="Pfam" id="PF01753">
    <property type="entry name" value="zf-MYND"/>
    <property type="match status" value="1"/>
</dbReference>
<dbReference type="GO" id="GO:0008270">
    <property type="term" value="F:zinc ion binding"/>
    <property type="evidence" value="ECO:0007669"/>
    <property type="project" value="UniProtKB-KW"/>
</dbReference>
<keyword evidence="1" id="KW-0479">Metal-binding</keyword>
<reference evidence="6" key="1">
    <citation type="submission" date="2023-03" db="EMBL/GenBank/DDBJ databases">
        <title>Massive genome expansion in bonnet fungi (Mycena s.s.) driven by repeated elements and novel gene families across ecological guilds.</title>
        <authorList>
            <consortium name="Lawrence Berkeley National Laboratory"/>
            <person name="Harder C.B."/>
            <person name="Miyauchi S."/>
            <person name="Viragh M."/>
            <person name="Kuo A."/>
            <person name="Thoen E."/>
            <person name="Andreopoulos B."/>
            <person name="Lu D."/>
            <person name="Skrede I."/>
            <person name="Drula E."/>
            <person name="Henrissat B."/>
            <person name="Morin E."/>
            <person name="Kohler A."/>
            <person name="Barry K."/>
            <person name="LaButti K."/>
            <person name="Morin E."/>
            <person name="Salamov A."/>
            <person name="Lipzen A."/>
            <person name="Mereny Z."/>
            <person name="Hegedus B."/>
            <person name="Baldrian P."/>
            <person name="Stursova M."/>
            <person name="Weitz H."/>
            <person name="Taylor A."/>
            <person name="Grigoriev I.V."/>
            <person name="Nagy L.G."/>
            <person name="Martin F."/>
            <person name="Kauserud H."/>
        </authorList>
    </citation>
    <scope>NUCLEOTIDE SEQUENCE</scope>
    <source>
        <strain evidence="6">CBHHK002</strain>
    </source>
</reference>
<name>A0AAD6Z0W8_9AGAR</name>
<evidence type="ECO:0000256" key="2">
    <source>
        <dbReference type="ARBA" id="ARBA00022771"/>
    </source>
</evidence>
<dbReference type="InterPro" id="IPR027974">
    <property type="entry name" value="DUF4470"/>
</dbReference>
<gene>
    <name evidence="6" type="ORF">DFH08DRAFT_722366</name>
</gene>
<keyword evidence="7" id="KW-1185">Reference proteome</keyword>
<feature type="domain" description="MYND-type" evidence="5">
    <location>
        <begin position="50"/>
        <end position="95"/>
    </location>
</feature>
<dbReference type="EMBL" id="JARIHO010000109">
    <property type="protein sequence ID" value="KAJ7302979.1"/>
    <property type="molecule type" value="Genomic_DNA"/>
</dbReference>
<accession>A0AAD6Z0W8</accession>
<evidence type="ECO:0000256" key="3">
    <source>
        <dbReference type="ARBA" id="ARBA00022833"/>
    </source>
</evidence>
<dbReference type="InterPro" id="IPR002893">
    <property type="entry name" value="Znf_MYND"/>
</dbReference>
<dbReference type="SUPFAM" id="SSF144232">
    <property type="entry name" value="HIT/MYND zinc finger-like"/>
    <property type="match status" value="1"/>
</dbReference>
<dbReference type="PROSITE" id="PS50865">
    <property type="entry name" value="ZF_MYND_2"/>
    <property type="match status" value="1"/>
</dbReference>
<evidence type="ECO:0000259" key="5">
    <source>
        <dbReference type="PROSITE" id="PS50865"/>
    </source>
</evidence>
<dbReference type="Proteomes" id="UP001218218">
    <property type="component" value="Unassembled WGS sequence"/>
</dbReference>
<dbReference type="Gene3D" id="6.10.140.2220">
    <property type="match status" value="1"/>
</dbReference>
<evidence type="ECO:0000313" key="6">
    <source>
        <dbReference type="EMBL" id="KAJ7302979.1"/>
    </source>
</evidence>
<proteinExistence type="predicted"/>
<keyword evidence="3" id="KW-0862">Zinc</keyword>
<dbReference type="Pfam" id="PF14737">
    <property type="entry name" value="DUF4470"/>
    <property type="match status" value="1"/>
</dbReference>
<dbReference type="AlphaFoldDB" id="A0AAD6Z0W8"/>
<sequence>MAAKSWYHAVVAGFRKLRDIGDHGDDKVESLESLMSFEMGSAPNGGTVSHLMCGNSTNARSCPERGLNICPNCRLIKYCSEKCKNQHWAKHRSSCTHPYLSDTWQPSWVTEGRDPAFLYPSNLVTLFRPTVDFWGDLPAMDCLQLPSNEGDDPYSLPDFKLSSGDLRNLIRTVNSLPWDYPGYCDILLNDTNPVLINRNLVILFVLLSSGPSIEEAAEFCTHLMYSAALPEAGADYVKRCINFIYASRGEFEADLSFRRCLDTRGEGKVYSVQPSAGIKRPLEMFHSNYSLSAALHSMKDTTLDPDRLDVREKYFAGLKPAHRMAFQRFRETGVLAPFSLNTSNFTHPNRLLFSPQGVWMVPEDANALFGWDAGVQNSGIKHGTSPEDILGCLFFHVKDELREFARRVKELRIDIHLTSFEPRLLAKGIAIGALPAFEDAANFDRIVTANLVDFVGMRACLADWGPLLNRENEFASILMQTKAWHTHQPHATARWGPHAMKVLEDKCNKVPGLDVKMKTVFAQGLRSPALFRIFESLDAFHDNDQAFQEYLNDQDTEQSAAAFDLQLRSAHRVHPKRLGIPLNAPRWQKLPDLSSNEFYDLFTIGGANLPVRFLEFEGIGVTDSE</sequence>
<dbReference type="PROSITE" id="PS01360">
    <property type="entry name" value="ZF_MYND_1"/>
    <property type="match status" value="1"/>
</dbReference>
<comment type="caution">
    <text evidence="6">The sequence shown here is derived from an EMBL/GenBank/DDBJ whole genome shotgun (WGS) entry which is preliminary data.</text>
</comment>
<organism evidence="6 7">
    <name type="scientific">Mycena albidolilacea</name>
    <dbReference type="NCBI Taxonomy" id="1033008"/>
    <lineage>
        <taxon>Eukaryota</taxon>
        <taxon>Fungi</taxon>
        <taxon>Dikarya</taxon>
        <taxon>Basidiomycota</taxon>
        <taxon>Agaricomycotina</taxon>
        <taxon>Agaricomycetes</taxon>
        <taxon>Agaricomycetidae</taxon>
        <taxon>Agaricales</taxon>
        <taxon>Marasmiineae</taxon>
        <taxon>Mycenaceae</taxon>
        <taxon>Mycena</taxon>
    </lineage>
</organism>
<protein>
    <recommendedName>
        <fullName evidence="5">MYND-type domain-containing protein</fullName>
    </recommendedName>
</protein>
<keyword evidence="2 4" id="KW-0863">Zinc-finger</keyword>
<evidence type="ECO:0000256" key="1">
    <source>
        <dbReference type="ARBA" id="ARBA00022723"/>
    </source>
</evidence>
<evidence type="ECO:0000256" key="4">
    <source>
        <dbReference type="PROSITE-ProRule" id="PRU00134"/>
    </source>
</evidence>